<dbReference type="AlphaFoldDB" id="A0A2K9EH88"/>
<dbReference type="OrthoDB" id="8453957at2"/>
<evidence type="ECO:0000313" key="2">
    <source>
        <dbReference type="Proteomes" id="UP000233742"/>
    </source>
</evidence>
<dbReference type="EMBL" id="CP025408">
    <property type="protein sequence ID" value="AUH32687.1"/>
    <property type="molecule type" value="Genomic_DNA"/>
</dbReference>
<name>A0A2K9EH88_9RHOB</name>
<dbReference type="KEGG" id="paro:CUV01_04185"/>
<keyword evidence="2" id="KW-1185">Reference proteome</keyword>
<organism evidence="1 2">
    <name type="scientific">Paracoccus tegillarcae</name>
    <dbReference type="NCBI Taxonomy" id="1529068"/>
    <lineage>
        <taxon>Bacteria</taxon>
        <taxon>Pseudomonadati</taxon>
        <taxon>Pseudomonadota</taxon>
        <taxon>Alphaproteobacteria</taxon>
        <taxon>Rhodobacterales</taxon>
        <taxon>Paracoccaceae</taxon>
        <taxon>Paracoccus</taxon>
    </lineage>
</organism>
<dbReference type="Proteomes" id="UP000233742">
    <property type="component" value="Chromosome"/>
</dbReference>
<protein>
    <submittedName>
        <fullName evidence="1">Uncharacterized protein</fullName>
    </submittedName>
</protein>
<evidence type="ECO:0000313" key="1">
    <source>
        <dbReference type="EMBL" id="AUH32687.1"/>
    </source>
</evidence>
<reference evidence="1 2" key="1">
    <citation type="submission" date="2017-12" db="EMBL/GenBank/DDBJ databases">
        <authorList>
            <person name="Hurst M.R.H."/>
        </authorList>
    </citation>
    <scope>NUCLEOTIDE SEQUENCE [LARGE SCALE GENOMIC DNA]</scope>
    <source>
        <strain evidence="1 2">BM15</strain>
    </source>
</reference>
<proteinExistence type="predicted"/>
<gene>
    <name evidence="1" type="ORF">CUV01_04185</name>
</gene>
<dbReference type="RefSeq" id="WP_101459362.1">
    <property type="nucleotide sequence ID" value="NZ_CP025408.1"/>
</dbReference>
<sequence length="90" mass="9845">MEQVWAAWRSCTAPVESGPAFHYAAHRMNPDLLGSRVVVSGQPITRGDIDDVVICVMLSVAPSHLVFQDASLADALRRSPFLIDREILNG</sequence>
<accession>A0A2K9EH88</accession>